<dbReference type="Proteomes" id="UP000314294">
    <property type="component" value="Unassembled WGS sequence"/>
</dbReference>
<comment type="caution">
    <text evidence="2">The sequence shown here is derived from an EMBL/GenBank/DDBJ whole genome shotgun (WGS) entry which is preliminary data.</text>
</comment>
<protein>
    <submittedName>
        <fullName evidence="2">Uncharacterized protein</fullName>
    </submittedName>
</protein>
<keyword evidence="3" id="KW-1185">Reference proteome</keyword>
<dbReference type="EMBL" id="SRLO01000323">
    <property type="protein sequence ID" value="TNN61031.1"/>
    <property type="molecule type" value="Genomic_DNA"/>
</dbReference>
<evidence type="ECO:0000313" key="3">
    <source>
        <dbReference type="Proteomes" id="UP000314294"/>
    </source>
</evidence>
<organism evidence="2 3">
    <name type="scientific">Liparis tanakae</name>
    <name type="common">Tanaka's snailfish</name>
    <dbReference type="NCBI Taxonomy" id="230148"/>
    <lineage>
        <taxon>Eukaryota</taxon>
        <taxon>Metazoa</taxon>
        <taxon>Chordata</taxon>
        <taxon>Craniata</taxon>
        <taxon>Vertebrata</taxon>
        <taxon>Euteleostomi</taxon>
        <taxon>Actinopterygii</taxon>
        <taxon>Neopterygii</taxon>
        <taxon>Teleostei</taxon>
        <taxon>Neoteleostei</taxon>
        <taxon>Acanthomorphata</taxon>
        <taxon>Eupercaria</taxon>
        <taxon>Perciformes</taxon>
        <taxon>Cottioidei</taxon>
        <taxon>Cottales</taxon>
        <taxon>Liparidae</taxon>
        <taxon>Liparis</taxon>
    </lineage>
</organism>
<reference evidence="2 3" key="1">
    <citation type="submission" date="2019-03" db="EMBL/GenBank/DDBJ databases">
        <title>First draft genome of Liparis tanakae, snailfish: a comprehensive survey of snailfish specific genes.</title>
        <authorList>
            <person name="Kim W."/>
            <person name="Song I."/>
            <person name="Jeong J.-H."/>
            <person name="Kim D."/>
            <person name="Kim S."/>
            <person name="Ryu S."/>
            <person name="Song J.Y."/>
            <person name="Lee S.K."/>
        </authorList>
    </citation>
    <scope>NUCLEOTIDE SEQUENCE [LARGE SCALE GENOMIC DNA]</scope>
    <source>
        <tissue evidence="2">Muscle</tissue>
    </source>
</reference>
<feature type="region of interest" description="Disordered" evidence="1">
    <location>
        <begin position="170"/>
        <end position="197"/>
    </location>
</feature>
<accession>A0A4Z2H5W1</accession>
<evidence type="ECO:0000256" key="1">
    <source>
        <dbReference type="SAM" id="MobiDB-lite"/>
    </source>
</evidence>
<gene>
    <name evidence="2" type="ORF">EYF80_028809</name>
</gene>
<dbReference type="AlphaFoldDB" id="A0A4Z2H5W1"/>
<sequence length="211" mass="23124">MFPGQFDPDWAVQQSQNPFLIGCPMVPVPLPHWLSNDPSPPPSLAIQRSQSTSLIGYPTIPAHLPHWPSNGPNPPPSLAILRSQPTSLIGHPTIPAHLPHWPSYDPSPPPSLAIQRLHVAAVLSLSWTRFLFPALHWQSNTLTDGSHPVQPEARRSNRGLSVLFKGTSAGSSFHRRTLPPDSSHWEQTGTRPIRDAPEARTRFVAAPPANV</sequence>
<name>A0A4Z2H5W1_9TELE</name>
<evidence type="ECO:0000313" key="2">
    <source>
        <dbReference type="EMBL" id="TNN61031.1"/>
    </source>
</evidence>
<proteinExistence type="predicted"/>